<accession>A0AAV1DUR7</accession>
<feature type="repeat" description="PPR" evidence="2">
    <location>
        <begin position="163"/>
        <end position="197"/>
    </location>
</feature>
<reference evidence="3" key="1">
    <citation type="submission" date="2023-03" db="EMBL/GenBank/DDBJ databases">
        <authorList>
            <person name="Julca I."/>
        </authorList>
    </citation>
    <scope>NUCLEOTIDE SEQUENCE</scope>
</reference>
<dbReference type="Proteomes" id="UP001161247">
    <property type="component" value="Chromosome 6"/>
</dbReference>
<gene>
    <name evidence="3" type="ORF">OLC1_LOCUS18941</name>
</gene>
<organism evidence="3 4">
    <name type="scientific">Oldenlandia corymbosa var. corymbosa</name>
    <dbReference type="NCBI Taxonomy" id="529605"/>
    <lineage>
        <taxon>Eukaryota</taxon>
        <taxon>Viridiplantae</taxon>
        <taxon>Streptophyta</taxon>
        <taxon>Embryophyta</taxon>
        <taxon>Tracheophyta</taxon>
        <taxon>Spermatophyta</taxon>
        <taxon>Magnoliopsida</taxon>
        <taxon>eudicotyledons</taxon>
        <taxon>Gunneridae</taxon>
        <taxon>Pentapetalae</taxon>
        <taxon>asterids</taxon>
        <taxon>lamiids</taxon>
        <taxon>Gentianales</taxon>
        <taxon>Rubiaceae</taxon>
        <taxon>Rubioideae</taxon>
        <taxon>Spermacoceae</taxon>
        <taxon>Hedyotis-Oldenlandia complex</taxon>
        <taxon>Oldenlandia</taxon>
    </lineage>
</organism>
<evidence type="ECO:0000313" key="4">
    <source>
        <dbReference type="Proteomes" id="UP001161247"/>
    </source>
</evidence>
<evidence type="ECO:0000313" key="3">
    <source>
        <dbReference type="EMBL" id="CAI9111579.1"/>
    </source>
</evidence>
<dbReference type="Gene3D" id="1.25.40.10">
    <property type="entry name" value="Tetratricopeptide repeat domain"/>
    <property type="match status" value="2"/>
</dbReference>
<dbReference type="InterPro" id="IPR011990">
    <property type="entry name" value="TPR-like_helical_dom_sf"/>
</dbReference>
<name>A0AAV1DUR7_OLDCO</name>
<protein>
    <submittedName>
        <fullName evidence="3">OLC1v1011836C1</fullName>
    </submittedName>
</protein>
<dbReference type="InterPro" id="IPR002885">
    <property type="entry name" value="PPR_rpt"/>
</dbReference>
<dbReference type="PROSITE" id="PS51375">
    <property type="entry name" value="PPR"/>
    <property type="match status" value="1"/>
</dbReference>
<dbReference type="PANTHER" id="PTHR47926">
    <property type="entry name" value="PENTATRICOPEPTIDE REPEAT-CONTAINING PROTEIN"/>
    <property type="match status" value="1"/>
</dbReference>
<dbReference type="Pfam" id="PF13041">
    <property type="entry name" value="PPR_2"/>
    <property type="match status" value="1"/>
</dbReference>
<proteinExistence type="predicted"/>
<evidence type="ECO:0000256" key="2">
    <source>
        <dbReference type="PROSITE-ProRule" id="PRU00708"/>
    </source>
</evidence>
<dbReference type="AlphaFoldDB" id="A0AAV1DUR7"/>
<dbReference type="GO" id="GO:0003723">
    <property type="term" value="F:RNA binding"/>
    <property type="evidence" value="ECO:0007669"/>
    <property type="project" value="InterPro"/>
</dbReference>
<evidence type="ECO:0000256" key="1">
    <source>
        <dbReference type="ARBA" id="ARBA00022737"/>
    </source>
</evidence>
<sequence length="350" mass="38018">MPTRQLPSYSFLADQCKSMRQLMQIHAQMIISGRIQDNFAASRLLAFCSLSDSGDLNYASRLFSHLQQEPNLFMWNTLIRAHAGGGGPISNPQKSLDLYIDMRRFCITPGKHTFPFVLKACSSLKSLGTYLDLHVVNGLVRAYSVSAGLRDARKVFDESPHKNLSIWTTMISGYAQGDSGALAIELFHRMISQGFEPNAVTLSSVLSACAQSGGLSVGKQIHSYIKENNLELGALLGGRRKVGVDCMNNVSLVVSAADCGSEFKMKQKYNTDSWETHAYLLGTWGDGELVKLVLSSQTFDRGDSNSTTSWPVIDNLILKCQGNLLLPGGFDSGPAFANGMAGGSPASFRA</sequence>
<dbReference type="PANTHER" id="PTHR47926:SF393">
    <property type="entry name" value="REPEAT-CONTAINING PROTEIN, PUTATIVE-RELATED"/>
    <property type="match status" value="1"/>
</dbReference>
<dbReference type="GO" id="GO:0009451">
    <property type="term" value="P:RNA modification"/>
    <property type="evidence" value="ECO:0007669"/>
    <property type="project" value="InterPro"/>
</dbReference>
<keyword evidence="4" id="KW-1185">Reference proteome</keyword>
<dbReference type="InterPro" id="IPR046960">
    <property type="entry name" value="PPR_At4g14850-like_plant"/>
</dbReference>
<dbReference type="EMBL" id="OX459123">
    <property type="protein sequence ID" value="CAI9111579.1"/>
    <property type="molecule type" value="Genomic_DNA"/>
</dbReference>
<keyword evidence="1" id="KW-0677">Repeat</keyword>
<dbReference type="NCBIfam" id="TIGR00756">
    <property type="entry name" value="PPR"/>
    <property type="match status" value="1"/>
</dbReference>